<dbReference type="GO" id="GO:0004674">
    <property type="term" value="F:protein serine/threonine kinase activity"/>
    <property type="evidence" value="ECO:0007669"/>
    <property type="project" value="UniProtKB-EC"/>
</dbReference>
<dbReference type="InterPro" id="IPR010624">
    <property type="entry name" value="KaiC_dom"/>
</dbReference>
<dbReference type="SUPFAM" id="SSF52540">
    <property type="entry name" value="P-loop containing nucleoside triphosphate hydrolases"/>
    <property type="match status" value="2"/>
</dbReference>
<feature type="coiled-coil region" evidence="7">
    <location>
        <begin position="502"/>
        <end position="543"/>
    </location>
</feature>
<dbReference type="NCBIfam" id="NF006799">
    <property type="entry name" value="PRK09302.1"/>
    <property type="match status" value="1"/>
</dbReference>
<name>B8GJD4_METPE</name>
<dbReference type="SMART" id="SM00382">
    <property type="entry name" value="AAA"/>
    <property type="match status" value="2"/>
</dbReference>
<proteinExistence type="predicted"/>
<dbReference type="EC" id="2.7.11.1" evidence="1"/>
<keyword evidence="3 9" id="KW-0808">Transferase</keyword>
<evidence type="ECO:0000256" key="2">
    <source>
        <dbReference type="ARBA" id="ARBA00022553"/>
    </source>
</evidence>
<evidence type="ECO:0000313" key="10">
    <source>
        <dbReference type="Proteomes" id="UP000002457"/>
    </source>
</evidence>
<dbReference type="InterPro" id="IPR027417">
    <property type="entry name" value="P-loop_NTPase"/>
</dbReference>
<dbReference type="InterPro" id="IPR003593">
    <property type="entry name" value="AAA+_ATPase"/>
</dbReference>
<feature type="domain" description="KaiC" evidence="8">
    <location>
        <begin position="256"/>
        <end position="492"/>
    </location>
</feature>
<dbReference type="OrthoDB" id="27015at2157"/>
<reference evidence="9 10" key="1">
    <citation type="journal article" date="2015" name="Genome Announc.">
        <title>Complete Genome Sequence of Methanosphaerula palustris E1-9CT, a Hydrogenotrophic Methanogen Isolated from a Minerotrophic Fen Peatland.</title>
        <authorList>
            <person name="Cadillo-Quiroz H."/>
            <person name="Browne P."/>
            <person name="Kyrpides N."/>
            <person name="Woyke T."/>
            <person name="Goodwin L."/>
            <person name="Detter C."/>
            <person name="Yavitt J.B."/>
            <person name="Zinder S.H."/>
        </authorList>
    </citation>
    <scope>NUCLEOTIDE SEQUENCE [LARGE SCALE GENOMIC DNA]</scope>
    <source>
        <strain evidence="10">ATCC BAA-1556 / DSM 19958 / E1-9c</strain>
    </source>
</reference>
<dbReference type="PANTHER" id="PTHR42926:SF1">
    <property type="entry name" value="CIRCADIAN CLOCK OSCILLATOR PROTEIN KAIC 1"/>
    <property type="match status" value="1"/>
</dbReference>
<evidence type="ECO:0000256" key="4">
    <source>
        <dbReference type="ARBA" id="ARBA00022737"/>
    </source>
</evidence>
<organism evidence="9 10">
    <name type="scientific">Methanosphaerula palustris (strain ATCC BAA-1556 / DSM 19958 / E1-9c)</name>
    <dbReference type="NCBI Taxonomy" id="521011"/>
    <lineage>
        <taxon>Archaea</taxon>
        <taxon>Methanobacteriati</taxon>
        <taxon>Methanobacteriota</taxon>
        <taxon>Stenosarchaea group</taxon>
        <taxon>Methanomicrobia</taxon>
        <taxon>Methanomicrobiales</taxon>
        <taxon>Methanoregulaceae</taxon>
        <taxon>Methanosphaerula</taxon>
    </lineage>
</organism>
<dbReference type="KEGG" id="mpl:Mpal_1663"/>
<dbReference type="AlphaFoldDB" id="B8GJD4"/>
<protein>
    <recommendedName>
        <fullName evidence="1">non-specific serine/threonine protein kinase</fullName>
        <ecNumber evidence="1">2.7.11.1</ecNumber>
    </recommendedName>
</protein>
<evidence type="ECO:0000313" key="9">
    <source>
        <dbReference type="EMBL" id="ACL16975.1"/>
    </source>
</evidence>
<keyword evidence="5" id="KW-0418">Kinase</keyword>
<dbReference type="Proteomes" id="UP000002457">
    <property type="component" value="Chromosome"/>
</dbReference>
<dbReference type="InterPro" id="IPR051347">
    <property type="entry name" value="Circadian_clock_KaiC-rel"/>
</dbReference>
<dbReference type="Gene3D" id="3.40.50.300">
    <property type="entry name" value="P-loop containing nucleotide triphosphate hydrolases"/>
    <property type="match status" value="2"/>
</dbReference>
<dbReference type="GO" id="GO:0005524">
    <property type="term" value="F:ATP binding"/>
    <property type="evidence" value="ECO:0007669"/>
    <property type="project" value="InterPro"/>
</dbReference>
<dbReference type="InterPro" id="IPR030665">
    <property type="entry name" value="KaiC"/>
</dbReference>
<gene>
    <name evidence="9" type="ordered locus">Mpal_1663</name>
</gene>
<dbReference type="eggNOG" id="arCOG01174">
    <property type="taxonomic scope" value="Archaea"/>
</dbReference>
<keyword evidence="6" id="KW-0378">Hydrolase</keyword>
<keyword evidence="4" id="KW-0677">Repeat</keyword>
<dbReference type="GO" id="GO:0016787">
    <property type="term" value="F:hydrolase activity"/>
    <property type="evidence" value="ECO:0007669"/>
    <property type="project" value="UniProtKB-KW"/>
</dbReference>
<keyword evidence="2" id="KW-0597">Phosphoprotein</keyword>
<keyword evidence="10" id="KW-1185">Reference proteome</keyword>
<evidence type="ECO:0000256" key="6">
    <source>
        <dbReference type="ARBA" id="ARBA00022801"/>
    </source>
</evidence>
<evidence type="ECO:0000256" key="1">
    <source>
        <dbReference type="ARBA" id="ARBA00012513"/>
    </source>
</evidence>
<dbReference type="GeneID" id="7272205"/>
<evidence type="ECO:0000259" key="8">
    <source>
        <dbReference type="PROSITE" id="PS51146"/>
    </source>
</evidence>
<evidence type="ECO:0000256" key="7">
    <source>
        <dbReference type="SAM" id="Coils"/>
    </source>
</evidence>
<dbReference type="Pfam" id="PF06745">
    <property type="entry name" value="ATPase"/>
    <property type="match status" value="2"/>
</dbReference>
<dbReference type="InterPro" id="IPR014774">
    <property type="entry name" value="KaiC-like_dom"/>
</dbReference>
<dbReference type="PANTHER" id="PTHR42926">
    <property type="match status" value="1"/>
</dbReference>
<evidence type="ECO:0000256" key="5">
    <source>
        <dbReference type="ARBA" id="ARBA00022777"/>
    </source>
</evidence>
<keyword evidence="7" id="KW-0175">Coiled coil</keyword>
<accession>B8GJD4</accession>
<evidence type="ECO:0000256" key="3">
    <source>
        <dbReference type="ARBA" id="ARBA00022679"/>
    </source>
</evidence>
<dbReference type="STRING" id="521011.Mpal_1663"/>
<feature type="domain" description="KaiC" evidence="8">
    <location>
        <begin position="16"/>
        <end position="255"/>
    </location>
</feature>
<dbReference type="PROSITE" id="PS51146">
    <property type="entry name" value="KAIC"/>
    <property type="match status" value="2"/>
</dbReference>
<dbReference type="PIRSF" id="PIRSF039117">
    <property type="entry name" value="KaiC"/>
    <property type="match status" value="1"/>
</dbReference>
<dbReference type="RefSeq" id="WP_012618294.1">
    <property type="nucleotide sequence ID" value="NC_011832.1"/>
</dbReference>
<dbReference type="HOGENOM" id="CLU_023669_4_1_2"/>
<dbReference type="EMBL" id="CP001338">
    <property type="protein sequence ID" value="ACL16975.1"/>
    <property type="molecule type" value="Genomic_DNA"/>
</dbReference>
<sequence>MRSEKGITITNAPELEKVPSGISGLDEITGGGLPKGRPILVSGGPGCGKTLFAMEFVVRGIVDHGEPGVFVAFEEKVDDLMKNFASMGFDLFDLIEQKKIVLDHIFIDRSEIEEAGEYDLEGLFIRLGMLIDRVGAKRIAIDTIEAIFSGFSNEAILRSELRRLFLWLKDRGVTAVITGERGDRTITKYGLEEYVADCVITLDHQVNHQIATRRLRVVKYRGSVHGTDEYPFLISEDGISVLPITSMSLHHPASTERVSTGIPRLDTMLGGLGYYRGSSILVSGQAGTGKTSLASTFVDAACRRGERCLYFLFEESESQLLRNMRSIGIDLAPWVEQGLLRFHAVRPTAYSLEMHLSMMLKLMEEVSPLILVVDPISNLFPVGDDLQVRSMLMRLIDHAKTLGITGLFTNLSDSSMTGSLALETTQMHVSSLMDTWLLLKNVEGGGERNRTFAIAKSRGMPHSNQLREFVLSDQGIELLDVYMGGDRVLFGSARIAQENRDLAEVARNRETIEAGKRELEQKRRQMENEVAVLHERFARDEQDLAILVEQEQAREDAATKAREAFAAERQADRS</sequence>